<accession>A0AAU7TER0</accession>
<reference evidence="2" key="1">
    <citation type="submission" date="2024-06" db="EMBL/GenBank/DDBJ databases">
        <title>Kribbella sp. strain HUAS MG21 genome sequences.</title>
        <authorList>
            <person name="Mo P."/>
        </authorList>
    </citation>
    <scope>NUCLEOTIDE SEQUENCE</scope>
    <source>
        <strain evidence="2">HUAS MG21</strain>
    </source>
</reference>
<name>A0AAU7TER0_9ACTN</name>
<dbReference type="AlphaFoldDB" id="A0AAU7TER0"/>
<protein>
    <submittedName>
        <fullName evidence="2">Uncharacterized protein</fullName>
    </submittedName>
</protein>
<gene>
    <name evidence="2" type="ORF">ABN611_02020</name>
</gene>
<keyword evidence="1" id="KW-0472">Membrane</keyword>
<feature type="transmembrane region" description="Helical" evidence="1">
    <location>
        <begin position="40"/>
        <end position="61"/>
    </location>
</feature>
<dbReference type="RefSeq" id="WP_350278015.1">
    <property type="nucleotide sequence ID" value="NZ_CP158165.1"/>
</dbReference>
<evidence type="ECO:0000256" key="1">
    <source>
        <dbReference type="SAM" id="Phobius"/>
    </source>
</evidence>
<keyword evidence="1" id="KW-0812">Transmembrane</keyword>
<keyword evidence="1" id="KW-1133">Transmembrane helix</keyword>
<proteinExistence type="predicted"/>
<organism evidence="2">
    <name type="scientific">Kribbella sp. HUAS MG21</name>
    <dbReference type="NCBI Taxonomy" id="3160966"/>
    <lineage>
        <taxon>Bacteria</taxon>
        <taxon>Bacillati</taxon>
        <taxon>Actinomycetota</taxon>
        <taxon>Actinomycetes</taxon>
        <taxon>Propionibacteriales</taxon>
        <taxon>Kribbellaceae</taxon>
        <taxon>Kribbella</taxon>
    </lineage>
</organism>
<dbReference type="EMBL" id="CP158165">
    <property type="protein sequence ID" value="XBV25200.1"/>
    <property type="molecule type" value="Genomic_DNA"/>
</dbReference>
<sequence>MNELLTRRPDQPLPPGTHERLRAELLTAIEAEPARPRRRILAPALAAAAVLAVVAGLAIGVRAFRTETAPPAAGPGAVRALTADETDALRTQCLAEAHRISSKSLPHPFTDYKVIRAFEFTGVKDPDVVSTWLIGTGFQTYPKVADHRIPQRRVPAYWLCSRTAGGVISEPSIRFGHAATLSGGPLLSIARNAGVYTKDVARITVQPKGQQPIEALLQDGFWFAPTVGRVDWGPYDADDPGKRDFVIRGYNAAGTLLVSHDGPDPTAAPVTCPYQAITLPNGERTHVPSPPVKPQCVEYHWPS</sequence>
<evidence type="ECO:0000313" key="2">
    <source>
        <dbReference type="EMBL" id="XBV25200.1"/>
    </source>
</evidence>